<dbReference type="AlphaFoldDB" id="A0A7X0BWW8"/>
<evidence type="ECO:0000256" key="5">
    <source>
        <dbReference type="ARBA" id="ARBA00022989"/>
    </source>
</evidence>
<keyword evidence="6 7" id="KW-0472">Membrane</keyword>
<dbReference type="EMBL" id="JACHLL010000006">
    <property type="protein sequence ID" value="MBB6342986.1"/>
    <property type="molecule type" value="Genomic_DNA"/>
</dbReference>
<keyword evidence="4 7" id="KW-0812">Transmembrane</keyword>
<keyword evidence="2" id="KW-0813">Transport</keyword>
<feature type="transmembrane region" description="Helical" evidence="7">
    <location>
        <begin position="182"/>
        <end position="202"/>
    </location>
</feature>
<dbReference type="PANTHER" id="PTHR36838:SF1">
    <property type="entry name" value="SLR1864 PROTEIN"/>
    <property type="match status" value="1"/>
</dbReference>
<reference evidence="8 9" key="1">
    <citation type="submission" date="2020-08" db="EMBL/GenBank/DDBJ databases">
        <title>Functional genomics of gut bacteria from endangered species of beetles.</title>
        <authorList>
            <person name="Carlos-Shanley C."/>
        </authorList>
    </citation>
    <scope>NUCLEOTIDE SEQUENCE [LARGE SCALE GENOMIC DNA]</scope>
    <source>
        <strain evidence="8 9">S00202</strain>
    </source>
</reference>
<evidence type="ECO:0000313" key="8">
    <source>
        <dbReference type="EMBL" id="MBB6342986.1"/>
    </source>
</evidence>
<dbReference type="GO" id="GO:0055085">
    <property type="term" value="P:transmembrane transport"/>
    <property type="evidence" value="ECO:0007669"/>
    <property type="project" value="InterPro"/>
</dbReference>
<evidence type="ECO:0000256" key="1">
    <source>
        <dbReference type="ARBA" id="ARBA00004141"/>
    </source>
</evidence>
<feature type="transmembrane region" description="Helical" evidence="7">
    <location>
        <begin position="93"/>
        <end position="114"/>
    </location>
</feature>
<dbReference type="GO" id="GO:0016020">
    <property type="term" value="C:membrane"/>
    <property type="evidence" value="ECO:0007669"/>
    <property type="project" value="UniProtKB-SubCell"/>
</dbReference>
<proteinExistence type="predicted"/>
<keyword evidence="3" id="KW-1003">Cell membrane</keyword>
<feature type="transmembrane region" description="Helical" evidence="7">
    <location>
        <begin position="60"/>
        <end position="81"/>
    </location>
</feature>
<feature type="transmembrane region" description="Helical" evidence="7">
    <location>
        <begin position="150"/>
        <end position="170"/>
    </location>
</feature>
<comment type="caution">
    <text evidence="8">The sequence shown here is derived from an EMBL/GenBank/DDBJ whole genome shotgun (WGS) entry which is preliminary data.</text>
</comment>
<evidence type="ECO:0000256" key="3">
    <source>
        <dbReference type="ARBA" id="ARBA00022475"/>
    </source>
</evidence>
<dbReference type="RefSeq" id="WP_184684876.1">
    <property type="nucleotide sequence ID" value="NZ_JACHLL010000006.1"/>
</dbReference>
<feature type="transmembrane region" description="Helical" evidence="7">
    <location>
        <begin position="120"/>
        <end position="143"/>
    </location>
</feature>
<evidence type="ECO:0000256" key="2">
    <source>
        <dbReference type="ARBA" id="ARBA00022448"/>
    </source>
</evidence>
<feature type="transmembrane region" description="Helical" evidence="7">
    <location>
        <begin position="269"/>
        <end position="291"/>
    </location>
</feature>
<dbReference type="Pfam" id="PF03547">
    <property type="entry name" value="Mem_trans"/>
    <property type="match status" value="2"/>
</dbReference>
<name>A0A7X0BWW8_9PSED</name>
<evidence type="ECO:0000256" key="4">
    <source>
        <dbReference type="ARBA" id="ARBA00022692"/>
    </source>
</evidence>
<evidence type="ECO:0000256" key="6">
    <source>
        <dbReference type="ARBA" id="ARBA00023136"/>
    </source>
</evidence>
<dbReference type="PANTHER" id="PTHR36838">
    <property type="entry name" value="AUXIN EFFLUX CARRIER FAMILY PROTEIN"/>
    <property type="match status" value="1"/>
</dbReference>
<keyword evidence="5 7" id="KW-1133">Transmembrane helix</keyword>
<evidence type="ECO:0000256" key="7">
    <source>
        <dbReference type="SAM" id="Phobius"/>
    </source>
</evidence>
<keyword evidence="9" id="KW-1185">Reference proteome</keyword>
<sequence length="295" mass="31874">MLAQLFAVMAPVLLAAGIGFAWARSGHDYPTEFVTRLVLNIGTPCLVLTTLSRAEHDPAAFSQMALAVLLVTLGMGLLGLLFSRLSGLDWRALVPAFLFPNVGNMGLPVSLYAFGEQGLAFAVAIFLVLSVGHFSVGLFLSGAERSARRLWANPIMLSLLLAVPMLMFQWQLPLWLANSLNLLAGLTIPLMLLTLGVALASIRPQHLGRGFVLGGLRLLAGTTLGWLIGSWLELPPLAHGVLVVQSAMPVAVFNYLFALKANRAPQEVASLVFCSTLLAFVWLPVLLWWWLPALQ</sequence>
<feature type="transmembrane region" description="Helical" evidence="7">
    <location>
        <begin position="238"/>
        <end position="257"/>
    </location>
</feature>
<gene>
    <name evidence="8" type="ORF">HNP49_003174</name>
</gene>
<accession>A0A7X0BWW8</accession>
<comment type="subcellular location">
    <subcellularLocation>
        <location evidence="1">Membrane</location>
        <topology evidence="1">Multi-pass membrane protein</topology>
    </subcellularLocation>
</comment>
<organism evidence="8 9">
    <name type="scientific">Pseudomonas fluvialis</name>
    <dbReference type="NCBI Taxonomy" id="1793966"/>
    <lineage>
        <taxon>Bacteria</taxon>
        <taxon>Pseudomonadati</taxon>
        <taxon>Pseudomonadota</taxon>
        <taxon>Gammaproteobacteria</taxon>
        <taxon>Pseudomonadales</taxon>
        <taxon>Pseudomonadaceae</taxon>
        <taxon>Pseudomonas</taxon>
    </lineage>
</organism>
<feature type="transmembrane region" description="Helical" evidence="7">
    <location>
        <begin position="214"/>
        <end position="232"/>
    </location>
</feature>
<protein>
    <submittedName>
        <fullName evidence="8">Putative permease</fullName>
    </submittedName>
</protein>
<dbReference type="Proteomes" id="UP000557193">
    <property type="component" value="Unassembled WGS sequence"/>
</dbReference>
<dbReference type="InterPro" id="IPR004776">
    <property type="entry name" value="Mem_transp_PIN-like"/>
</dbReference>
<evidence type="ECO:0000313" key="9">
    <source>
        <dbReference type="Proteomes" id="UP000557193"/>
    </source>
</evidence>